<dbReference type="EMBL" id="AP027731">
    <property type="protein sequence ID" value="BDZ45677.1"/>
    <property type="molecule type" value="Genomic_DNA"/>
</dbReference>
<sequence length="231" mass="25149">MRVIAWIPEPRRTSAGSPSREQEDAVSSIGTRVDVTDDGSVPGRLRPLGHSDPQASRLGRRVRALRLARDLTLVELAELAGLSHPFLSQLERGLARPSMTSLERIARALGTSQLELFAVAEEPAVEGADTAPSLVRASEGAVGPYAEGRARLLVRGRRQFQPMEFEGSNADPGVFYVHDEDEFLTVLAGIVRVELDGEGEWLLEPGDSLYWRSRTPHRWSSPGASPIGCCS</sequence>
<dbReference type="Pfam" id="PF07883">
    <property type="entry name" value="Cupin_2"/>
    <property type="match status" value="1"/>
</dbReference>
<dbReference type="InterPro" id="IPR010982">
    <property type="entry name" value="Lambda_DNA-bd_dom_sf"/>
</dbReference>
<dbReference type="InterPro" id="IPR001387">
    <property type="entry name" value="Cro/C1-type_HTH"/>
</dbReference>
<evidence type="ECO:0000313" key="4">
    <source>
        <dbReference type="EMBL" id="BDZ45677.1"/>
    </source>
</evidence>
<dbReference type="PANTHER" id="PTHR46797">
    <property type="entry name" value="HTH-TYPE TRANSCRIPTIONAL REGULATOR"/>
    <property type="match status" value="1"/>
</dbReference>
<keyword evidence="5" id="KW-1185">Reference proteome</keyword>
<feature type="region of interest" description="Disordered" evidence="2">
    <location>
        <begin position="9"/>
        <end position="54"/>
    </location>
</feature>
<dbReference type="SUPFAM" id="SSF51182">
    <property type="entry name" value="RmlC-like cupins"/>
    <property type="match status" value="1"/>
</dbReference>
<dbReference type="InterPro" id="IPR014710">
    <property type="entry name" value="RmlC-like_jellyroll"/>
</dbReference>
<evidence type="ECO:0000259" key="3">
    <source>
        <dbReference type="PROSITE" id="PS50943"/>
    </source>
</evidence>
<evidence type="ECO:0000256" key="2">
    <source>
        <dbReference type="SAM" id="MobiDB-lite"/>
    </source>
</evidence>
<gene>
    <name evidence="4" type="ORF">GCM10025866_15860</name>
</gene>
<keyword evidence="1" id="KW-0238">DNA-binding</keyword>
<reference evidence="5" key="1">
    <citation type="journal article" date="2019" name="Int. J. Syst. Evol. Microbiol.">
        <title>The Global Catalogue of Microorganisms (GCM) 10K type strain sequencing project: providing services to taxonomists for standard genome sequencing and annotation.</title>
        <authorList>
            <consortium name="The Broad Institute Genomics Platform"/>
            <consortium name="The Broad Institute Genome Sequencing Center for Infectious Disease"/>
            <person name="Wu L."/>
            <person name="Ma J."/>
        </authorList>
    </citation>
    <scope>NUCLEOTIDE SEQUENCE [LARGE SCALE GENOMIC DNA]</scope>
    <source>
        <strain evidence="5">NBRC 108725</strain>
    </source>
</reference>
<evidence type="ECO:0000313" key="5">
    <source>
        <dbReference type="Proteomes" id="UP001321498"/>
    </source>
</evidence>
<dbReference type="Gene3D" id="1.10.260.40">
    <property type="entry name" value="lambda repressor-like DNA-binding domains"/>
    <property type="match status" value="1"/>
</dbReference>
<dbReference type="CDD" id="cd02209">
    <property type="entry name" value="cupin_XRE_C"/>
    <property type="match status" value="1"/>
</dbReference>
<dbReference type="Gene3D" id="2.60.120.10">
    <property type="entry name" value="Jelly Rolls"/>
    <property type="match status" value="1"/>
</dbReference>
<dbReference type="InterPro" id="IPR013096">
    <property type="entry name" value="Cupin_2"/>
</dbReference>
<proteinExistence type="predicted"/>
<dbReference type="InterPro" id="IPR011051">
    <property type="entry name" value="RmlC_Cupin_sf"/>
</dbReference>
<accession>A0ABM8GBS3</accession>
<dbReference type="InterPro" id="IPR050807">
    <property type="entry name" value="TransReg_Diox_bact_type"/>
</dbReference>
<dbReference type="Proteomes" id="UP001321498">
    <property type="component" value="Chromosome"/>
</dbReference>
<protein>
    <submittedName>
        <fullName evidence="4">XRE family transcriptional regulator</fullName>
    </submittedName>
</protein>
<dbReference type="PANTHER" id="PTHR46797:SF1">
    <property type="entry name" value="METHYLPHOSPHONATE SYNTHASE"/>
    <property type="match status" value="1"/>
</dbReference>
<name>A0ABM8GBS3_9MICO</name>
<dbReference type="SUPFAM" id="SSF47413">
    <property type="entry name" value="lambda repressor-like DNA-binding domains"/>
    <property type="match status" value="1"/>
</dbReference>
<organism evidence="4 5">
    <name type="scientific">Naasia aerilata</name>
    <dbReference type="NCBI Taxonomy" id="1162966"/>
    <lineage>
        <taxon>Bacteria</taxon>
        <taxon>Bacillati</taxon>
        <taxon>Actinomycetota</taxon>
        <taxon>Actinomycetes</taxon>
        <taxon>Micrococcales</taxon>
        <taxon>Microbacteriaceae</taxon>
        <taxon>Naasia</taxon>
    </lineage>
</organism>
<dbReference type="Pfam" id="PF13560">
    <property type="entry name" value="HTH_31"/>
    <property type="match status" value="1"/>
</dbReference>
<dbReference type="SMART" id="SM00530">
    <property type="entry name" value="HTH_XRE"/>
    <property type="match status" value="1"/>
</dbReference>
<dbReference type="CDD" id="cd00093">
    <property type="entry name" value="HTH_XRE"/>
    <property type="match status" value="1"/>
</dbReference>
<dbReference type="PROSITE" id="PS50943">
    <property type="entry name" value="HTH_CROC1"/>
    <property type="match status" value="1"/>
</dbReference>
<feature type="domain" description="HTH cro/C1-type" evidence="3">
    <location>
        <begin position="62"/>
        <end position="116"/>
    </location>
</feature>
<evidence type="ECO:0000256" key="1">
    <source>
        <dbReference type="ARBA" id="ARBA00023125"/>
    </source>
</evidence>